<reference evidence="2 3" key="1">
    <citation type="submission" date="2021-07" db="EMBL/GenBank/DDBJ databases">
        <title>Sequencing Streptomyces halstedii LGO-A4 genome an citrus endophytic actinomycete.</title>
        <authorList>
            <person name="Samborskyy M."/>
            <person name="Scott N."/>
            <person name="Deglau R."/>
            <person name="Dickens S."/>
            <person name="Oliveira L.G."/>
        </authorList>
    </citation>
    <scope>NUCLEOTIDE SEQUENCE [LARGE SCALE GENOMIC DNA]</scope>
    <source>
        <strain evidence="2 3">LGO-A4</strain>
    </source>
</reference>
<evidence type="ECO:0000256" key="1">
    <source>
        <dbReference type="SAM" id="MobiDB-lite"/>
    </source>
</evidence>
<evidence type="ECO:0000313" key="3">
    <source>
        <dbReference type="Proteomes" id="UP000735541"/>
    </source>
</evidence>
<protein>
    <submittedName>
        <fullName evidence="2">Uncharacterized protein</fullName>
    </submittedName>
</protein>
<accession>A0ABS6U0V9</accession>
<dbReference type="RefSeq" id="WP_228873891.1">
    <property type="nucleotide sequence ID" value="NZ_JAHUVW010000004.1"/>
</dbReference>
<dbReference type="Proteomes" id="UP000735541">
    <property type="component" value="Unassembled WGS sequence"/>
</dbReference>
<comment type="caution">
    <text evidence="2">The sequence shown here is derived from an EMBL/GenBank/DDBJ whole genome shotgun (WGS) entry which is preliminary data.</text>
</comment>
<gene>
    <name evidence="2" type="ORF">STHAL_32530</name>
</gene>
<feature type="region of interest" description="Disordered" evidence="1">
    <location>
        <begin position="35"/>
        <end position="66"/>
    </location>
</feature>
<organism evidence="2 3">
    <name type="scientific">Streptomyces halstedii</name>
    <dbReference type="NCBI Taxonomy" id="1944"/>
    <lineage>
        <taxon>Bacteria</taxon>
        <taxon>Bacillati</taxon>
        <taxon>Actinomycetota</taxon>
        <taxon>Actinomycetes</taxon>
        <taxon>Kitasatosporales</taxon>
        <taxon>Streptomycetaceae</taxon>
        <taxon>Streptomyces</taxon>
    </lineage>
</organism>
<feature type="compositionally biased region" description="Basic and acidic residues" evidence="1">
    <location>
        <begin position="45"/>
        <end position="55"/>
    </location>
</feature>
<keyword evidence="3" id="KW-1185">Reference proteome</keyword>
<sequence>MPTYDFPQDLRDAQIALHQTRAELERFASTLPWSAEPMPGWQSEKQLHSEYRSTKQDSPGYTEEQRDEIARLRKRLRELSVTVTVHPFWQTLGGSEVVGARMALKHAHEAVEDQVV</sequence>
<proteinExistence type="predicted"/>
<dbReference type="EMBL" id="JAHUVW010000004">
    <property type="protein sequence ID" value="MBV7674176.1"/>
    <property type="molecule type" value="Genomic_DNA"/>
</dbReference>
<name>A0ABS6U0V9_STRHA</name>
<evidence type="ECO:0000313" key="2">
    <source>
        <dbReference type="EMBL" id="MBV7674176.1"/>
    </source>
</evidence>